<reference evidence="1 2" key="1">
    <citation type="submission" date="2019-07" db="EMBL/GenBank/DDBJ databases">
        <title>Genomic Encyclopedia of Type Strains, Phase IV (KMG-IV): sequencing the most valuable type-strain genomes for metagenomic binning, comparative biology and taxonomic classification.</title>
        <authorList>
            <person name="Goeker M."/>
        </authorList>
    </citation>
    <scope>NUCLEOTIDE SEQUENCE [LARGE SCALE GENOMIC DNA]</scope>
    <source>
        <strain evidence="1 2">SS015</strain>
    </source>
</reference>
<proteinExistence type="predicted"/>
<evidence type="ECO:0000313" key="1">
    <source>
        <dbReference type="EMBL" id="TYO98261.1"/>
    </source>
</evidence>
<organism evidence="1 2">
    <name type="scientific">Geothermobacter ehrlichii</name>
    <dbReference type="NCBI Taxonomy" id="213224"/>
    <lineage>
        <taxon>Bacteria</taxon>
        <taxon>Pseudomonadati</taxon>
        <taxon>Thermodesulfobacteriota</taxon>
        <taxon>Desulfuromonadia</taxon>
        <taxon>Desulfuromonadales</taxon>
        <taxon>Geothermobacteraceae</taxon>
        <taxon>Geothermobacter</taxon>
    </lineage>
</organism>
<dbReference type="EMBL" id="VNIB01000007">
    <property type="protein sequence ID" value="TYO98261.1"/>
    <property type="molecule type" value="Genomic_DNA"/>
</dbReference>
<dbReference type="Proteomes" id="UP000324159">
    <property type="component" value="Unassembled WGS sequence"/>
</dbReference>
<comment type="caution">
    <text evidence="1">The sequence shown here is derived from an EMBL/GenBank/DDBJ whole genome shotgun (WGS) entry which is preliminary data.</text>
</comment>
<dbReference type="RefSeq" id="WP_148896031.1">
    <property type="nucleotide sequence ID" value="NZ_VNIB01000007.1"/>
</dbReference>
<dbReference type="AlphaFoldDB" id="A0A5D3WJ11"/>
<dbReference type="Pfam" id="PF03692">
    <property type="entry name" value="CxxCxxCC"/>
    <property type="match status" value="1"/>
</dbReference>
<accession>A0A5D3WJ11</accession>
<keyword evidence="2" id="KW-1185">Reference proteome</keyword>
<name>A0A5D3WJ11_9BACT</name>
<protein>
    <submittedName>
        <fullName evidence="1">Putative zinc-or iron-chelating protein</fullName>
    </submittedName>
</protein>
<evidence type="ECO:0000313" key="2">
    <source>
        <dbReference type="Proteomes" id="UP000324159"/>
    </source>
</evidence>
<dbReference type="OrthoDB" id="5458353at2"/>
<gene>
    <name evidence="1" type="ORF">EDC39_10756</name>
</gene>
<dbReference type="InterPro" id="IPR005358">
    <property type="entry name" value="Puta_zinc/iron-chelating_dom"/>
</dbReference>
<sequence>MGLWTRLKEICNRLGQKEETACLACGDCCRRFSWHLHASPRDIRRWRQAGRDDILAHVHELGMLWFDPDSGERLECCPFLVADGPDRAICGIHEVKPDICRAYPTLEHNRSCLKGTFLD</sequence>